<comment type="caution">
    <text evidence="1">The sequence shown here is derived from an EMBL/GenBank/DDBJ whole genome shotgun (WGS) entry which is preliminary data.</text>
</comment>
<proteinExistence type="predicted"/>
<name>A0A0F9UP68_9ZZZZ</name>
<protein>
    <recommendedName>
        <fullName evidence="2">DUF1778 domain-containing protein</fullName>
    </recommendedName>
</protein>
<evidence type="ECO:0000313" key="1">
    <source>
        <dbReference type="EMBL" id="KKN63006.1"/>
    </source>
</evidence>
<sequence>MCENQKIELKLSQDKKKEIVIISKAFRMTPNKFIEIVLIKEIDYIKSQLDSAFPKEELEDYNNSEVPIIDVKELKKLILLEGDNPNGYR</sequence>
<accession>A0A0F9UP68</accession>
<dbReference type="EMBL" id="LAZR01000605">
    <property type="protein sequence ID" value="KKN63006.1"/>
    <property type="molecule type" value="Genomic_DNA"/>
</dbReference>
<evidence type="ECO:0008006" key="2">
    <source>
        <dbReference type="Google" id="ProtNLM"/>
    </source>
</evidence>
<dbReference type="AlphaFoldDB" id="A0A0F9UP68"/>
<reference evidence="1" key="1">
    <citation type="journal article" date="2015" name="Nature">
        <title>Complex archaea that bridge the gap between prokaryotes and eukaryotes.</title>
        <authorList>
            <person name="Spang A."/>
            <person name="Saw J.H."/>
            <person name="Jorgensen S.L."/>
            <person name="Zaremba-Niedzwiedzka K."/>
            <person name="Martijn J."/>
            <person name="Lind A.E."/>
            <person name="van Eijk R."/>
            <person name="Schleper C."/>
            <person name="Guy L."/>
            <person name="Ettema T.J."/>
        </authorList>
    </citation>
    <scope>NUCLEOTIDE SEQUENCE</scope>
</reference>
<organism evidence="1">
    <name type="scientific">marine sediment metagenome</name>
    <dbReference type="NCBI Taxonomy" id="412755"/>
    <lineage>
        <taxon>unclassified sequences</taxon>
        <taxon>metagenomes</taxon>
        <taxon>ecological metagenomes</taxon>
    </lineage>
</organism>
<gene>
    <name evidence="1" type="ORF">LCGC14_0506460</name>
</gene>